<comment type="caution">
    <text evidence="1">The sequence shown here is derived from an EMBL/GenBank/DDBJ whole genome shotgun (WGS) entry which is preliminary data.</text>
</comment>
<evidence type="ECO:0000313" key="1">
    <source>
        <dbReference type="EMBL" id="KAH8994437.1"/>
    </source>
</evidence>
<evidence type="ECO:0000313" key="2">
    <source>
        <dbReference type="Proteomes" id="UP001201163"/>
    </source>
</evidence>
<gene>
    <name evidence="1" type="ORF">EDB92DRAFT_277887</name>
</gene>
<dbReference type="Proteomes" id="UP001201163">
    <property type="component" value="Unassembled WGS sequence"/>
</dbReference>
<reference evidence="1" key="1">
    <citation type="submission" date="2022-01" db="EMBL/GenBank/DDBJ databases">
        <title>Comparative genomics reveals a dynamic genome evolution in the ectomycorrhizal milk-cap (Lactarius) mushrooms.</title>
        <authorList>
            <consortium name="DOE Joint Genome Institute"/>
            <person name="Lebreton A."/>
            <person name="Tang N."/>
            <person name="Kuo A."/>
            <person name="LaButti K."/>
            <person name="Drula E."/>
            <person name="Barry K."/>
            <person name="Clum A."/>
            <person name="Lipzen A."/>
            <person name="Mousain D."/>
            <person name="Ng V."/>
            <person name="Wang R."/>
            <person name="Wang X."/>
            <person name="Dai Y."/>
            <person name="Henrissat B."/>
            <person name="Grigoriev I.V."/>
            <person name="Guerin-Laguette A."/>
            <person name="Yu F."/>
            <person name="Martin F.M."/>
        </authorList>
    </citation>
    <scope>NUCLEOTIDE SEQUENCE</scope>
    <source>
        <strain evidence="1">QP</strain>
    </source>
</reference>
<proteinExistence type="predicted"/>
<dbReference type="EMBL" id="JAKELL010000014">
    <property type="protein sequence ID" value="KAH8994437.1"/>
    <property type="molecule type" value="Genomic_DNA"/>
</dbReference>
<accession>A0AAD4LIX3</accession>
<dbReference type="AlphaFoldDB" id="A0AAD4LIX3"/>
<organism evidence="1 2">
    <name type="scientific">Lactarius akahatsu</name>
    <dbReference type="NCBI Taxonomy" id="416441"/>
    <lineage>
        <taxon>Eukaryota</taxon>
        <taxon>Fungi</taxon>
        <taxon>Dikarya</taxon>
        <taxon>Basidiomycota</taxon>
        <taxon>Agaricomycotina</taxon>
        <taxon>Agaricomycetes</taxon>
        <taxon>Russulales</taxon>
        <taxon>Russulaceae</taxon>
        <taxon>Lactarius</taxon>
    </lineage>
</organism>
<keyword evidence="2" id="KW-1185">Reference proteome</keyword>
<sequence>MKRIYIGLKIRRFGHWFQHGSLMTPFKLDLIAGTCVPLCLQIFNAISTPCLLPRLRRLFHSFLWLVLSLHHPSLLCAPRHYPFSFSPSSLSFSVDVCAAPIGSPNVSSKRSCILGRCENADKTLSLNSSTSGLLFYIVKPRRFRLSNQN</sequence>
<protein>
    <submittedName>
        <fullName evidence="1">Uncharacterized protein</fullName>
    </submittedName>
</protein>
<name>A0AAD4LIX3_9AGAM</name>